<evidence type="ECO:0000313" key="4">
    <source>
        <dbReference type="EMBL" id="SDB80624.1"/>
    </source>
</evidence>
<dbReference type="PRINTS" id="PR00081">
    <property type="entry name" value="GDHRDH"/>
</dbReference>
<dbReference type="EMBL" id="FMYF01000002">
    <property type="protein sequence ID" value="SDB80624.1"/>
    <property type="molecule type" value="Genomic_DNA"/>
</dbReference>
<dbReference type="PANTHER" id="PTHR43618">
    <property type="entry name" value="7-ALPHA-HYDROXYSTEROID DEHYDROGENASE"/>
    <property type="match status" value="1"/>
</dbReference>
<evidence type="ECO:0000256" key="1">
    <source>
        <dbReference type="ARBA" id="ARBA00006484"/>
    </source>
</evidence>
<sequence length="263" mass="27306">MTDPFDLTGTIAVVTGASGHLGPAMVAALAEAGATVHAVARNAERLAAAMLPLREAGLDVVDAPCDVTSPQWADLLSAVTAEHGRLDVLLNNAHIGHGGSLRTATEEQFDEAYALAVKSTWHGIGAARPGLRAAAAAGGSPVVVNVSSMYGLVAPDPRLYDTEEGRNPPYYGAVKAALVQLTRYAAAELGPEGIRVNSITPGPFPARAAQADPAFLRRLAGRTMLERIGRPDDLQTAVLFLASPASRFVTGINVPVDGGWTAW</sequence>
<comment type="similarity">
    <text evidence="1">Belongs to the short-chain dehydrogenases/reductases (SDR) family.</text>
</comment>
<dbReference type="Proteomes" id="UP000199086">
    <property type="component" value="Unassembled WGS sequence"/>
</dbReference>
<dbReference type="InterPro" id="IPR052178">
    <property type="entry name" value="Sec_Metab_Biosynth_SDR"/>
</dbReference>
<evidence type="ECO:0000313" key="5">
    <source>
        <dbReference type="Proteomes" id="UP000199086"/>
    </source>
</evidence>
<keyword evidence="2" id="KW-0521">NADP</keyword>
<dbReference type="PRINTS" id="PR00080">
    <property type="entry name" value="SDRFAMILY"/>
</dbReference>
<proteinExistence type="inferred from homology"/>
<dbReference type="AlphaFoldDB" id="A0A1G6GF81"/>
<evidence type="ECO:0000256" key="3">
    <source>
        <dbReference type="ARBA" id="ARBA00023002"/>
    </source>
</evidence>
<dbReference type="OrthoDB" id="286404at2"/>
<dbReference type="RefSeq" id="WP_092606907.1">
    <property type="nucleotide sequence ID" value="NZ_FMYF01000002.1"/>
</dbReference>
<dbReference type="STRING" id="1577474.GA0111570_102415"/>
<protein>
    <submittedName>
        <fullName evidence="4">NAD(P)-dependent dehydrogenase, short-chain alcohol dehydrogenase family</fullName>
    </submittedName>
</protein>
<dbReference type="InterPro" id="IPR036291">
    <property type="entry name" value="NAD(P)-bd_dom_sf"/>
</dbReference>
<organism evidence="4 5">
    <name type="scientific">Raineyella antarctica</name>
    <dbReference type="NCBI Taxonomy" id="1577474"/>
    <lineage>
        <taxon>Bacteria</taxon>
        <taxon>Bacillati</taxon>
        <taxon>Actinomycetota</taxon>
        <taxon>Actinomycetes</taxon>
        <taxon>Propionibacteriales</taxon>
        <taxon>Propionibacteriaceae</taxon>
        <taxon>Raineyella</taxon>
    </lineage>
</organism>
<accession>A0A1G6GF81</accession>
<gene>
    <name evidence="4" type="ORF">GA0111570_102415</name>
</gene>
<keyword evidence="3" id="KW-0560">Oxidoreductase</keyword>
<dbReference type="InterPro" id="IPR002347">
    <property type="entry name" value="SDR_fam"/>
</dbReference>
<dbReference type="SUPFAM" id="SSF51735">
    <property type="entry name" value="NAD(P)-binding Rossmann-fold domains"/>
    <property type="match status" value="1"/>
</dbReference>
<evidence type="ECO:0000256" key="2">
    <source>
        <dbReference type="ARBA" id="ARBA00022857"/>
    </source>
</evidence>
<reference evidence="4 5" key="1">
    <citation type="submission" date="2016-06" db="EMBL/GenBank/DDBJ databases">
        <authorList>
            <person name="Olsen C.W."/>
            <person name="Carey S."/>
            <person name="Hinshaw L."/>
            <person name="Karasin A.I."/>
        </authorList>
    </citation>
    <scope>NUCLEOTIDE SEQUENCE [LARGE SCALE GENOMIC DNA]</scope>
    <source>
        <strain evidence="4 5">LZ-22</strain>
    </source>
</reference>
<dbReference type="PANTHER" id="PTHR43618:SF8">
    <property type="entry name" value="7ALPHA-HYDROXYSTEROID DEHYDROGENASE"/>
    <property type="match status" value="1"/>
</dbReference>
<dbReference type="Pfam" id="PF13561">
    <property type="entry name" value="adh_short_C2"/>
    <property type="match status" value="1"/>
</dbReference>
<name>A0A1G6GF81_9ACTN</name>
<dbReference type="GO" id="GO:0016491">
    <property type="term" value="F:oxidoreductase activity"/>
    <property type="evidence" value="ECO:0007669"/>
    <property type="project" value="UniProtKB-KW"/>
</dbReference>
<dbReference type="Gene3D" id="3.40.50.720">
    <property type="entry name" value="NAD(P)-binding Rossmann-like Domain"/>
    <property type="match status" value="1"/>
</dbReference>
<keyword evidence="5" id="KW-1185">Reference proteome</keyword>
<dbReference type="FunFam" id="3.40.50.720:FF:000084">
    <property type="entry name" value="Short-chain dehydrogenase reductase"/>
    <property type="match status" value="1"/>
</dbReference>